<dbReference type="AlphaFoldDB" id="A0AAW1Q6U8"/>
<dbReference type="EMBL" id="JALJOR010000005">
    <property type="protein sequence ID" value="KAK9816413.1"/>
    <property type="molecule type" value="Genomic_DNA"/>
</dbReference>
<name>A0AAW1Q6U8_9CHLO</name>
<proteinExistence type="predicted"/>
<dbReference type="Proteomes" id="UP001489004">
    <property type="component" value="Unassembled WGS sequence"/>
</dbReference>
<evidence type="ECO:0000313" key="2">
    <source>
        <dbReference type="Proteomes" id="UP001489004"/>
    </source>
</evidence>
<sequence>MPAFSRDTHGFRQGTAVPHKVAGCRRLAGKLADTQAASTKPLALYGFLQALRQPSGTHGGSGSQPVKAVLAAVSSGSSAGVSSPHARLLCCMAGNLGSARRGDASKATGMKVLLALTVVPRPGAC</sequence>
<accession>A0AAW1Q6U8</accession>
<comment type="caution">
    <text evidence="1">The sequence shown here is derived from an EMBL/GenBank/DDBJ whole genome shotgun (WGS) entry which is preliminary data.</text>
</comment>
<reference evidence="1 2" key="1">
    <citation type="journal article" date="2024" name="Nat. Commun.">
        <title>Phylogenomics reveals the evolutionary origins of lichenization in chlorophyte algae.</title>
        <authorList>
            <person name="Puginier C."/>
            <person name="Libourel C."/>
            <person name="Otte J."/>
            <person name="Skaloud P."/>
            <person name="Haon M."/>
            <person name="Grisel S."/>
            <person name="Petersen M."/>
            <person name="Berrin J.G."/>
            <person name="Delaux P.M."/>
            <person name="Dal Grande F."/>
            <person name="Keller J."/>
        </authorList>
    </citation>
    <scope>NUCLEOTIDE SEQUENCE [LARGE SCALE GENOMIC DNA]</scope>
    <source>
        <strain evidence="1 2">SAG 2043</strain>
    </source>
</reference>
<organism evidence="1 2">
    <name type="scientific">[Myrmecia] bisecta</name>
    <dbReference type="NCBI Taxonomy" id="41462"/>
    <lineage>
        <taxon>Eukaryota</taxon>
        <taxon>Viridiplantae</taxon>
        <taxon>Chlorophyta</taxon>
        <taxon>core chlorophytes</taxon>
        <taxon>Trebouxiophyceae</taxon>
        <taxon>Trebouxiales</taxon>
        <taxon>Trebouxiaceae</taxon>
        <taxon>Myrmecia</taxon>
    </lineage>
</organism>
<evidence type="ECO:0000313" key="1">
    <source>
        <dbReference type="EMBL" id="KAK9816413.1"/>
    </source>
</evidence>
<keyword evidence="2" id="KW-1185">Reference proteome</keyword>
<protein>
    <submittedName>
        <fullName evidence="1">Uncharacterized protein</fullName>
    </submittedName>
</protein>
<gene>
    <name evidence="1" type="ORF">WJX72_000002</name>
</gene>